<organism evidence="2 3">
    <name type="scientific">Elysia crispata</name>
    <name type="common">lettuce slug</name>
    <dbReference type="NCBI Taxonomy" id="231223"/>
    <lineage>
        <taxon>Eukaryota</taxon>
        <taxon>Metazoa</taxon>
        <taxon>Spiralia</taxon>
        <taxon>Lophotrochozoa</taxon>
        <taxon>Mollusca</taxon>
        <taxon>Gastropoda</taxon>
        <taxon>Heterobranchia</taxon>
        <taxon>Euthyneura</taxon>
        <taxon>Panpulmonata</taxon>
        <taxon>Sacoglossa</taxon>
        <taxon>Placobranchoidea</taxon>
        <taxon>Plakobranchidae</taxon>
        <taxon>Elysia</taxon>
    </lineage>
</organism>
<accession>A0AAE1A069</accession>
<evidence type="ECO:0000313" key="2">
    <source>
        <dbReference type="EMBL" id="KAK3778944.1"/>
    </source>
</evidence>
<protein>
    <submittedName>
        <fullName evidence="2">Uncharacterized protein</fullName>
    </submittedName>
</protein>
<dbReference type="AlphaFoldDB" id="A0AAE1A069"/>
<feature type="region of interest" description="Disordered" evidence="1">
    <location>
        <begin position="45"/>
        <end position="76"/>
    </location>
</feature>
<keyword evidence="3" id="KW-1185">Reference proteome</keyword>
<evidence type="ECO:0000256" key="1">
    <source>
        <dbReference type="SAM" id="MobiDB-lite"/>
    </source>
</evidence>
<name>A0AAE1A069_9GAST</name>
<comment type="caution">
    <text evidence="2">The sequence shown here is derived from an EMBL/GenBank/DDBJ whole genome shotgun (WGS) entry which is preliminary data.</text>
</comment>
<evidence type="ECO:0000313" key="3">
    <source>
        <dbReference type="Proteomes" id="UP001283361"/>
    </source>
</evidence>
<dbReference type="Proteomes" id="UP001283361">
    <property type="component" value="Unassembled WGS sequence"/>
</dbReference>
<reference evidence="2" key="1">
    <citation type="journal article" date="2023" name="G3 (Bethesda)">
        <title>A reference genome for the long-term kleptoplast-retaining sea slug Elysia crispata morphotype clarki.</title>
        <authorList>
            <person name="Eastman K.E."/>
            <person name="Pendleton A.L."/>
            <person name="Shaikh M.A."/>
            <person name="Suttiyut T."/>
            <person name="Ogas R."/>
            <person name="Tomko P."/>
            <person name="Gavelis G."/>
            <person name="Widhalm J.R."/>
            <person name="Wisecaver J.H."/>
        </authorList>
    </citation>
    <scope>NUCLEOTIDE SEQUENCE</scope>
    <source>
        <strain evidence="2">ECLA1</strain>
    </source>
</reference>
<gene>
    <name evidence="2" type="ORF">RRG08_034207</name>
</gene>
<dbReference type="EMBL" id="JAWDGP010002890">
    <property type="protein sequence ID" value="KAK3778944.1"/>
    <property type="molecule type" value="Genomic_DNA"/>
</dbReference>
<sequence>MNRDRFLWTDYAWRANAIKFENHFELIQPFAPSLKNRFIMQRQSEALRREQHSAMPKSSDSLQHKQTDDGSENQTAGKGLAELPFCIVLTQGYTRKSKVSCYTRRIVIKL</sequence>
<proteinExistence type="predicted"/>